<evidence type="ECO:0000313" key="3">
    <source>
        <dbReference type="EMBL" id="KAG5835010.1"/>
    </source>
</evidence>
<evidence type="ECO:0000313" key="4">
    <source>
        <dbReference type="Proteomes" id="UP001044222"/>
    </source>
</evidence>
<dbReference type="PANTHER" id="PTHR24413">
    <property type="entry name" value="SPECKLE-TYPE POZ PROTEIN"/>
    <property type="match status" value="1"/>
</dbReference>
<keyword evidence="4" id="KW-1185">Reference proteome</keyword>
<dbReference type="InterPro" id="IPR000210">
    <property type="entry name" value="BTB/POZ_dom"/>
</dbReference>
<comment type="caution">
    <text evidence="3">The sequence shown here is derived from an EMBL/GenBank/DDBJ whole genome shotgun (WGS) entry which is preliminary data.</text>
</comment>
<organism evidence="3 4">
    <name type="scientific">Anguilla anguilla</name>
    <name type="common">European freshwater eel</name>
    <name type="synonym">Muraena anguilla</name>
    <dbReference type="NCBI Taxonomy" id="7936"/>
    <lineage>
        <taxon>Eukaryota</taxon>
        <taxon>Metazoa</taxon>
        <taxon>Chordata</taxon>
        <taxon>Craniata</taxon>
        <taxon>Vertebrata</taxon>
        <taxon>Euteleostomi</taxon>
        <taxon>Actinopterygii</taxon>
        <taxon>Neopterygii</taxon>
        <taxon>Teleostei</taxon>
        <taxon>Anguilliformes</taxon>
        <taxon>Anguillidae</taxon>
        <taxon>Anguilla</taxon>
    </lineage>
</organism>
<dbReference type="SUPFAM" id="SSF54695">
    <property type="entry name" value="POZ domain"/>
    <property type="match status" value="1"/>
</dbReference>
<dbReference type="EMBL" id="JAFIRN010000015">
    <property type="protein sequence ID" value="KAG5835010.1"/>
    <property type="molecule type" value="Genomic_DNA"/>
</dbReference>
<dbReference type="Proteomes" id="UP001044222">
    <property type="component" value="Chromosome 15"/>
</dbReference>
<gene>
    <name evidence="3" type="ORF">ANANG_G00267570</name>
</gene>
<dbReference type="Pfam" id="PF00651">
    <property type="entry name" value="BTB"/>
    <property type="match status" value="1"/>
</dbReference>
<feature type="non-terminal residue" evidence="3">
    <location>
        <position position="409"/>
    </location>
</feature>
<accession>A0A9D3LQ19</accession>
<proteinExistence type="predicted"/>
<feature type="region of interest" description="Disordered" evidence="1">
    <location>
        <begin position="243"/>
        <end position="268"/>
    </location>
</feature>
<name>A0A9D3LQ19_ANGAN</name>
<feature type="domain" description="BTB" evidence="2">
    <location>
        <begin position="286"/>
        <end position="327"/>
    </location>
</feature>
<protein>
    <recommendedName>
        <fullName evidence="2">BTB domain-containing protein</fullName>
    </recommendedName>
</protein>
<dbReference type="Gene3D" id="3.30.710.10">
    <property type="entry name" value="Potassium Channel Kv1.1, Chain A"/>
    <property type="match status" value="1"/>
</dbReference>
<feature type="region of interest" description="Disordered" evidence="1">
    <location>
        <begin position="332"/>
        <end position="379"/>
    </location>
</feature>
<evidence type="ECO:0000259" key="2">
    <source>
        <dbReference type="Pfam" id="PF00651"/>
    </source>
</evidence>
<dbReference type="AlphaFoldDB" id="A0A9D3LQ19"/>
<reference evidence="3" key="1">
    <citation type="submission" date="2021-01" db="EMBL/GenBank/DDBJ databases">
        <title>A chromosome-scale assembly of European eel, Anguilla anguilla.</title>
        <authorList>
            <person name="Henkel C."/>
            <person name="Jong-Raadsen S.A."/>
            <person name="Dufour S."/>
            <person name="Weltzien F.-A."/>
            <person name="Palstra A.P."/>
            <person name="Pelster B."/>
            <person name="Spaink H.P."/>
            <person name="Van Den Thillart G.E."/>
            <person name="Jansen H."/>
            <person name="Zahm M."/>
            <person name="Klopp C."/>
            <person name="Cedric C."/>
            <person name="Louis A."/>
            <person name="Berthelot C."/>
            <person name="Parey E."/>
            <person name="Roest Crollius H."/>
            <person name="Montfort J."/>
            <person name="Robinson-Rechavi M."/>
            <person name="Bucao C."/>
            <person name="Bouchez O."/>
            <person name="Gislard M."/>
            <person name="Lluch J."/>
            <person name="Milhes M."/>
            <person name="Lampietro C."/>
            <person name="Lopez Roques C."/>
            <person name="Donnadieu C."/>
            <person name="Braasch I."/>
            <person name="Desvignes T."/>
            <person name="Postlethwait J."/>
            <person name="Bobe J."/>
            <person name="Guiguen Y."/>
            <person name="Dirks R."/>
        </authorList>
    </citation>
    <scope>NUCLEOTIDE SEQUENCE</scope>
    <source>
        <strain evidence="3">Tag_6206</strain>
        <tissue evidence="3">Liver</tissue>
    </source>
</reference>
<dbReference type="InterPro" id="IPR011333">
    <property type="entry name" value="SKP1/BTB/POZ_sf"/>
</dbReference>
<sequence>MQQTEDWEVPDHTRHTQRLHVIGSIHIVALGSERSGLGLLEEGAGQPQGGLLWSYLGRSVVPGVRDTLSRTDGSLLSSTAATLHPMNPAFIQYQARMFGDVRVLVHDCPSWDLLDRDWVATRGVLEQADILVIKYSVNDKLTFQQVRDAYSPRIRPLLRHWAVPVIVAAVGARLNEEGPPCTCPLCASDWSSSVPHNEGLQLARDLGATYLELPSLNDFFVGRYFGGVLEYFMVQCLKQKAKERPDKRRTHKASELRPPQLEQPARLPAVRVEESRFSQDMQWLLERGVQFADVAFYAGDSGKELGWAHAAVLCSVSPYFRQLLLGAGAGPPRVPLRLPGRPPEPPLHVGRGRRGPAPPRRAPRRTPLPAGGEGPPALPLPVGHAEVPLQRWADRLFQRTLFCSFVLTF</sequence>
<evidence type="ECO:0000256" key="1">
    <source>
        <dbReference type="SAM" id="MobiDB-lite"/>
    </source>
</evidence>